<evidence type="ECO:0000313" key="3">
    <source>
        <dbReference type="Proteomes" id="UP000018948"/>
    </source>
</evidence>
<feature type="region of interest" description="Disordered" evidence="1">
    <location>
        <begin position="76"/>
        <end position="105"/>
    </location>
</feature>
<dbReference type="AlphaFoldDB" id="W2YWP5"/>
<dbReference type="EMBL" id="ANIY01002681">
    <property type="protein sequence ID" value="ETP39567.1"/>
    <property type="molecule type" value="Genomic_DNA"/>
</dbReference>
<name>W2YWP5_PHYNI</name>
<feature type="compositionally biased region" description="Polar residues" evidence="1">
    <location>
        <begin position="76"/>
        <end position="89"/>
    </location>
</feature>
<reference evidence="2 3" key="1">
    <citation type="submission" date="2013-11" db="EMBL/GenBank/DDBJ databases">
        <title>The Genome Sequence of Phytophthora parasitica P10297.</title>
        <authorList>
            <consortium name="The Broad Institute Genomics Platform"/>
            <person name="Russ C."/>
            <person name="Tyler B."/>
            <person name="Panabieres F."/>
            <person name="Shan W."/>
            <person name="Tripathy S."/>
            <person name="Grunwald N."/>
            <person name="Machado M."/>
            <person name="Johnson C.S."/>
            <person name="Walker B."/>
            <person name="Young S.K."/>
            <person name="Zeng Q."/>
            <person name="Gargeya S."/>
            <person name="Fitzgerald M."/>
            <person name="Haas B."/>
            <person name="Abouelleil A."/>
            <person name="Allen A.W."/>
            <person name="Alvarado L."/>
            <person name="Arachchi H.M."/>
            <person name="Berlin A.M."/>
            <person name="Chapman S.B."/>
            <person name="Gainer-Dewar J."/>
            <person name="Goldberg J."/>
            <person name="Griggs A."/>
            <person name="Gujja S."/>
            <person name="Hansen M."/>
            <person name="Howarth C."/>
            <person name="Imamovic A."/>
            <person name="Ireland A."/>
            <person name="Larimer J."/>
            <person name="McCowan C."/>
            <person name="Murphy C."/>
            <person name="Pearson M."/>
            <person name="Poon T.W."/>
            <person name="Priest M."/>
            <person name="Roberts A."/>
            <person name="Saif S."/>
            <person name="Shea T."/>
            <person name="Sisk P."/>
            <person name="Sykes S."/>
            <person name="Wortman J."/>
            <person name="Nusbaum C."/>
            <person name="Birren B."/>
        </authorList>
    </citation>
    <scope>NUCLEOTIDE SEQUENCE [LARGE SCALE GENOMIC DNA]</scope>
    <source>
        <strain evidence="2 3">P10297</strain>
    </source>
</reference>
<organism evidence="2 3">
    <name type="scientific">Phytophthora nicotianae P10297</name>
    <dbReference type="NCBI Taxonomy" id="1317064"/>
    <lineage>
        <taxon>Eukaryota</taxon>
        <taxon>Sar</taxon>
        <taxon>Stramenopiles</taxon>
        <taxon>Oomycota</taxon>
        <taxon>Peronosporomycetes</taxon>
        <taxon>Peronosporales</taxon>
        <taxon>Peronosporaceae</taxon>
        <taxon>Phytophthora</taxon>
    </lineage>
</organism>
<protein>
    <submittedName>
        <fullName evidence="2">Uncharacterized protein</fullName>
    </submittedName>
</protein>
<proteinExistence type="predicted"/>
<accession>W2YWP5</accession>
<sequence>MLMKAFGMKTFVLLPDADPASRTRPPRSSGEWECYRIAYVLTDGLHLLTGAISQSETRTFRTIAPYVLPDSKAQPQNRHLQFRNSSSSHRGARMPPGRRRVTGNGRKELKHARTCFSNSRKLETVLYFENHNVNETFDKFFSGLDDHAREQKRKRLYQWRKVREN</sequence>
<evidence type="ECO:0000313" key="2">
    <source>
        <dbReference type="EMBL" id="ETP39567.1"/>
    </source>
</evidence>
<comment type="caution">
    <text evidence="2">The sequence shown here is derived from an EMBL/GenBank/DDBJ whole genome shotgun (WGS) entry which is preliminary data.</text>
</comment>
<dbReference type="Proteomes" id="UP000018948">
    <property type="component" value="Unassembled WGS sequence"/>
</dbReference>
<feature type="compositionally biased region" description="Basic residues" evidence="1">
    <location>
        <begin position="90"/>
        <end position="101"/>
    </location>
</feature>
<evidence type="ECO:0000256" key="1">
    <source>
        <dbReference type="SAM" id="MobiDB-lite"/>
    </source>
</evidence>
<gene>
    <name evidence="2" type="ORF">F442_12975</name>
</gene>